<reference evidence="1" key="2">
    <citation type="journal article" date="2015" name="Fish Shellfish Immunol.">
        <title>Early steps in the European eel (Anguilla anguilla)-Vibrio vulnificus interaction in the gills: Role of the RtxA13 toxin.</title>
        <authorList>
            <person name="Callol A."/>
            <person name="Pajuelo D."/>
            <person name="Ebbesson L."/>
            <person name="Teles M."/>
            <person name="MacKenzie S."/>
            <person name="Amaro C."/>
        </authorList>
    </citation>
    <scope>NUCLEOTIDE SEQUENCE</scope>
</reference>
<protein>
    <submittedName>
        <fullName evidence="1">Uncharacterized protein</fullName>
    </submittedName>
</protein>
<accession>A0A0E9TI29</accession>
<dbReference type="AlphaFoldDB" id="A0A0E9TI29"/>
<organism evidence="1">
    <name type="scientific">Anguilla anguilla</name>
    <name type="common">European freshwater eel</name>
    <name type="synonym">Muraena anguilla</name>
    <dbReference type="NCBI Taxonomy" id="7936"/>
    <lineage>
        <taxon>Eukaryota</taxon>
        <taxon>Metazoa</taxon>
        <taxon>Chordata</taxon>
        <taxon>Craniata</taxon>
        <taxon>Vertebrata</taxon>
        <taxon>Euteleostomi</taxon>
        <taxon>Actinopterygii</taxon>
        <taxon>Neopterygii</taxon>
        <taxon>Teleostei</taxon>
        <taxon>Anguilliformes</taxon>
        <taxon>Anguillidae</taxon>
        <taxon>Anguilla</taxon>
    </lineage>
</organism>
<dbReference type="EMBL" id="GBXM01055997">
    <property type="protein sequence ID" value="JAH52580.1"/>
    <property type="molecule type" value="Transcribed_RNA"/>
</dbReference>
<name>A0A0E9TI29_ANGAN</name>
<evidence type="ECO:0000313" key="1">
    <source>
        <dbReference type="EMBL" id="JAH52580.1"/>
    </source>
</evidence>
<proteinExistence type="predicted"/>
<sequence length="58" mass="6645">MFFSPKFYVDVLELDCFRLPVVIVTSALECSVESIVITYLIAHLKGWRPLKQLFSAPI</sequence>
<reference evidence="1" key="1">
    <citation type="submission" date="2014-11" db="EMBL/GenBank/DDBJ databases">
        <authorList>
            <person name="Amaro Gonzalez C."/>
        </authorList>
    </citation>
    <scope>NUCLEOTIDE SEQUENCE</scope>
</reference>